<proteinExistence type="predicted"/>
<evidence type="ECO:0000313" key="2">
    <source>
        <dbReference type="Proteomes" id="UP000621500"/>
    </source>
</evidence>
<evidence type="ECO:0000313" key="1">
    <source>
        <dbReference type="EMBL" id="GIG94164.1"/>
    </source>
</evidence>
<keyword evidence="2" id="KW-1185">Reference proteome</keyword>
<comment type="caution">
    <text evidence="1">The sequence shown here is derived from an EMBL/GenBank/DDBJ whole genome shotgun (WGS) entry which is preliminary data.</text>
</comment>
<dbReference type="EMBL" id="BONX01000004">
    <property type="protein sequence ID" value="GIG94164.1"/>
    <property type="molecule type" value="Genomic_DNA"/>
</dbReference>
<accession>A0ABQ4EHF4</accession>
<protein>
    <submittedName>
        <fullName evidence="1">Uncharacterized protein</fullName>
    </submittedName>
</protein>
<organism evidence="1 2">
    <name type="scientific">Plantactinospora mayteni</name>
    <dbReference type="NCBI Taxonomy" id="566021"/>
    <lineage>
        <taxon>Bacteria</taxon>
        <taxon>Bacillati</taxon>
        <taxon>Actinomycetota</taxon>
        <taxon>Actinomycetes</taxon>
        <taxon>Micromonosporales</taxon>
        <taxon>Micromonosporaceae</taxon>
        <taxon>Plantactinospora</taxon>
    </lineage>
</organism>
<dbReference type="Proteomes" id="UP000621500">
    <property type="component" value="Unassembled WGS sequence"/>
</dbReference>
<gene>
    <name evidence="1" type="ORF">Pma05_07370</name>
</gene>
<reference evidence="1 2" key="1">
    <citation type="submission" date="2021-01" db="EMBL/GenBank/DDBJ databases">
        <title>Whole genome shotgun sequence of Plantactinospora mayteni NBRC 109088.</title>
        <authorList>
            <person name="Komaki H."/>
            <person name="Tamura T."/>
        </authorList>
    </citation>
    <scope>NUCLEOTIDE SEQUENCE [LARGE SCALE GENOMIC DNA]</scope>
    <source>
        <strain evidence="1 2">NBRC 109088</strain>
    </source>
</reference>
<name>A0ABQ4EHF4_9ACTN</name>
<sequence length="103" mass="10967">MPVCSAVWSALGWLTPASCLNRFRQVNAAGHPAGRDAGWPDPATLPARELVLDGEAIALGPPIASRSKVRLARPRQSAHGHPGGHVWRVTPRLVGLRPTTAVR</sequence>